<sequence>MLSIDPESLSEKENYKFLTGTLIPRPIAFITSLAEDGTLNGAPFSYFTIVSANPPLIGISVQRKADGEMKDTARNILMKKEFVVHITDEENVSMVNETAATVPNDVSEIDLAGLTPVQSKEISIQGVKEAKVRYECKLHEIVKIQDDQGNSSCDFIIGRIVQYHIASSLRDHNGYIDCQTLAPVSRLAGNDYAALGHMFTIKRPQ</sequence>
<dbReference type="InterPro" id="IPR012349">
    <property type="entry name" value="Split_barrel_FMN-bd"/>
</dbReference>
<dbReference type="PANTHER" id="PTHR33798">
    <property type="entry name" value="FLAVOPROTEIN OXYGENASE"/>
    <property type="match status" value="1"/>
</dbReference>
<dbReference type="Proteomes" id="UP000030588">
    <property type="component" value="Unassembled WGS sequence"/>
</dbReference>
<keyword evidence="2" id="KW-0285">Flavoprotein</keyword>
<evidence type="ECO:0000313" key="7">
    <source>
        <dbReference type="EMBL" id="NEY21275.1"/>
    </source>
</evidence>
<dbReference type="STRING" id="363870.NG54_09235"/>
<evidence type="ECO:0000259" key="5">
    <source>
        <dbReference type="SMART" id="SM00903"/>
    </source>
</evidence>
<protein>
    <submittedName>
        <fullName evidence="7">Flavin reductase family protein</fullName>
    </submittedName>
</protein>
<proteinExistence type="inferred from homology"/>
<dbReference type="Pfam" id="PF01613">
    <property type="entry name" value="Flavin_Reduct"/>
    <property type="match status" value="1"/>
</dbReference>
<evidence type="ECO:0000256" key="2">
    <source>
        <dbReference type="ARBA" id="ARBA00022630"/>
    </source>
</evidence>
<dbReference type="GO" id="GO:0010181">
    <property type="term" value="F:FMN binding"/>
    <property type="evidence" value="ECO:0007669"/>
    <property type="project" value="InterPro"/>
</dbReference>
<comment type="similarity">
    <text evidence="4">Belongs to the flavoredoxin family.</text>
</comment>
<dbReference type="EMBL" id="JAAIWK010000030">
    <property type="protein sequence ID" value="NEY21275.1"/>
    <property type="molecule type" value="Genomic_DNA"/>
</dbReference>
<reference evidence="7 9" key="3">
    <citation type="submission" date="2020-03" db="EMBL/GenBank/DDBJ databases">
        <title>Bacillus aquiflavi sp. nov., isolated from yellow water of strong flavor Chinese baijiu in Yibin region of China.</title>
        <authorList>
            <person name="Xie J."/>
        </authorList>
    </citation>
    <scope>NUCLEOTIDE SEQUENCE [LARGE SCALE GENOMIC DNA]</scope>
    <source>
        <strain evidence="7 9">Gsoil 114</strain>
    </source>
</reference>
<dbReference type="Proteomes" id="UP000476934">
    <property type="component" value="Unassembled WGS sequence"/>
</dbReference>
<keyword evidence="3" id="KW-0288">FMN</keyword>
<reference evidence="6 8" key="1">
    <citation type="submission" date="2014-10" db="EMBL/GenBank/DDBJ databases">
        <title>Draft genome of phytase producing Bacillus ginsengihumi strain M2.11.</title>
        <authorList>
            <person name="Toymentseva A."/>
            <person name="Boulygina E.A."/>
            <person name="Kazakov S.V."/>
            <person name="Kayumov I."/>
            <person name="Suleimanova A.D."/>
            <person name="Mardanova A.M."/>
            <person name="Maria S.N."/>
            <person name="Sergey M.Y."/>
            <person name="Sharipova M.R."/>
        </authorList>
    </citation>
    <scope>NUCLEOTIDE SEQUENCE [LARGE SCALE GENOMIC DNA]</scope>
    <source>
        <strain evidence="6 8">M2.11</strain>
    </source>
</reference>
<evidence type="ECO:0000313" key="9">
    <source>
        <dbReference type="Proteomes" id="UP000476934"/>
    </source>
</evidence>
<dbReference type="Gene3D" id="2.30.110.10">
    <property type="entry name" value="Electron Transport, Fmn-binding Protein, Chain A"/>
    <property type="match status" value="1"/>
</dbReference>
<comment type="cofactor">
    <cofactor evidence="1">
        <name>FMN</name>
        <dbReference type="ChEBI" id="CHEBI:58210"/>
    </cofactor>
</comment>
<accession>A0A0A6VD90</accession>
<keyword evidence="9" id="KW-1185">Reference proteome</keyword>
<organism evidence="6 8">
    <name type="scientific">Heyndrickxia ginsengihumi</name>
    <dbReference type="NCBI Taxonomy" id="363870"/>
    <lineage>
        <taxon>Bacteria</taxon>
        <taxon>Bacillati</taxon>
        <taxon>Bacillota</taxon>
        <taxon>Bacilli</taxon>
        <taxon>Bacillales</taxon>
        <taxon>Bacillaceae</taxon>
        <taxon>Heyndrickxia</taxon>
    </lineage>
</organism>
<dbReference type="EMBL" id="JRUN01000023">
    <property type="protein sequence ID" value="KHD85448.1"/>
    <property type="molecule type" value="Genomic_DNA"/>
</dbReference>
<dbReference type="SUPFAM" id="SSF50475">
    <property type="entry name" value="FMN-binding split barrel"/>
    <property type="match status" value="1"/>
</dbReference>
<reference evidence="7" key="2">
    <citation type="submission" date="2020-02" db="EMBL/GenBank/DDBJ databases">
        <authorList>
            <person name="Feng H."/>
        </authorList>
    </citation>
    <scope>NUCLEOTIDE SEQUENCE [LARGE SCALE GENOMIC DNA]</scope>
    <source>
        <strain evidence="7">Gsoil 114</strain>
    </source>
</reference>
<evidence type="ECO:0000256" key="1">
    <source>
        <dbReference type="ARBA" id="ARBA00001917"/>
    </source>
</evidence>
<dbReference type="GO" id="GO:0016646">
    <property type="term" value="F:oxidoreductase activity, acting on the CH-NH group of donors, NAD or NADP as acceptor"/>
    <property type="evidence" value="ECO:0007669"/>
    <property type="project" value="UniProtKB-ARBA"/>
</dbReference>
<feature type="domain" description="Flavin reductase like" evidence="5">
    <location>
        <begin position="22"/>
        <end position="177"/>
    </location>
</feature>
<gene>
    <name evidence="7" type="ORF">G4D61_15110</name>
    <name evidence="6" type="ORF">NG54_09235</name>
</gene>
<dbReference type="InterPro" id="IPR002563">
    <property type="entry name" value="Flavin_Rdtase-like_dom"/>
</dbReference>
<evidence type="ECO:0000256" key="3">
    <source>
        <dbReference type="ARBA" id="ARBA00022643"/>
    </source>
</evidence>
<evidence type="ECO:0000256" key="4">
    <source>
        <dbReference type="ARBA" id="ARBA00038054"/>
    </source>
</evidence>
<evidence type="ECO:0000313" key="6">
    <source>
        <dbReference type="EMBL" id="KHD85448.1"/>
    </source>
</evidence>
<evidence type="ECO:0000313" key="8">
    <source>
        <dbReference type="Proteomes" id="UP000030588"/>
    </source>
</evidence>
<dbReference type="AlphaFoldDB" id="A0A0A6VD90"/>
<comment type="caution">
    <text evidence="6">The sequence shown here is derived from an EMBL/GenBank/DDBJ whole genome shotgun (WGS) entry which is preliminary data.</text>
</comment>
<dbReference type="RefSeq" id="WP_035354553.1">
    <property type="nucleotide sequence ID" value="NZ_JAAIWK010000030.1"/>
</dbReference>
<name>A0A0A6VD90_9BACI</name>
<dbReference type="OrthoDB" id="9794638at2"/>
<dbReference type="PANTHER" id="PTHR33798:SF5">
    <property type="entry name" value="FLAVIN REDUCTASE LIKE DOMAIN-CONTAINING PROTEIN"/>
    <property type="match status" value="1"/>
</dbReference>
<dbReference type="SMART" id="SM00903">
    <property type="entry name" value="Flavin_Reduct"/>
    <property type="match status" value="1"/>
</dbReference>